<evidence type="ECO:0000313" key="8">
    <source>
        <dbReference type="Proteomes" id="UP000033682"/>
    </source>
</evidence>
<reference evidence="7 8" key="1">
    <citation type="submission" date="2015-01" db="EMBL/GenBank/DDBJ databases">
        <title>Comparative genomics of the lactic acid bacteria isolated from the honey bee gut.</title>
        <authorList>
            <person name="Ellegaard K.M."/>
            <person name="Tamarit D."/>
            <person name="Javelind E."/>
            <person name="Olofsson T."/>
            <person name="Andersson S.G."/>
            <person name="Vasquez A."/>
        </authorList>
    </citation>
    <scope>NUCLEOTIDE SEQUENCE [LARGE SCALE GENOMIC DNA]</scope>
    <source>
        <strain evidence="7 8">Hma11</strain>
    </source>
</reference>
<evidence type="ECO:0000256" key="6">
    <source>
        <dbReference type="SAM" id="SignalP"/>
    </source>
</evidence>
<sequence length="436" mass="48241">MNFGKKLVALAVAGLALVGTAACSNGGSSSSSTSDTNKIPKVTKKTTVVFWHGMQGQQETTLKKLAKEFEAKNSNIKIKLEQQGDYDNLQAKLTSTMQSPKNLPTITQAYPGWLQSAAKNKMLVNLTPYINNKEVGWGSVAASEIKQGMLDGAKINSTQYGIPFNKSIEVLIYNPDMLKKYGITKVPSTNAELKQAAQTIYQKSNHKVVGAGFDNLNNYYVLGMKNEGQSFSGKVDFTGKESSRVLDYFVKGEKAGYFRMPGSDKYLYVPFTNQKLAMFVTSSSTETWIKQAAKKGFKYEVAARPGKYTMQQGTDIYMFSHASAMEKAAAFKFMRFLSSKENQIKWAKETGYIPVNEDATKSAEYKENKEFMLPAKLEDILSTNSLYSVPVIKNSNAVFSQLNPIMQSILSAAQKDRNVNSAIKTGKTKFDAAWKQ</sequence>
<dbReference type="InterPro" id="IPR006061">
    <property type="entry name" value="SBP_1_CS"/>
</dbReference>
<feature type="signal peptide" evidence="6">
    <location>
        <begin position="1"/>
        <end position="21"/>
    </location>
</feature>
<keyword evidence="3" id="KW-0813">Transport</keyword>
<dbReference type="InterPro" id="IPR050490">
    <property type="entry name" value="Bact_solute-bd_prot1"/>
</dbReference>
<dbReference type="PROSITE" id="PS01037">
    <property type="entry name" value="SBP_BACTERIAL_1"/>
    <property type="match status" value="1"/>
</dbReference>
<organism evidence="7 8">
    <name type="scientific">Lactobacillus apis</name>
    <dbReference type="NCBI Taxonomy" id="303541"/>
    <lineage>
        <taxon>Bacteria</taxon>
        <taxon>Bacillati</taxon>
        <taxon>Bacillota</taxon>
        <taxon>Bacilli</taxon>
        <taxon>Lactobacillales</taxon>
        <taxon>Lactobacillaceae</taxon>
        <taxon>Lactobacillus</taxon>
    </lineage>
</organism>
<protein>
    <submittedName>
        <fullName evidence="7">ABC superfamily ATP binding cassette transporter</fullName>
    </submittedName>
</protein>
<accession>A0A0F4LXD9</accession>
<evidence type="ECO:0000256" key="2">
    <source>
        <dbReference type="ARBA" id="ARBA00008520"/>
    </source>
</evidence>
<keyword evidence="8" id="KW-1185">Reference proteome</keyword>
<dbReference type="PANTHER" id="PTHR43649">
    <property type="entry name" value="ARABINOSE-BINDING PROTEIN-RELATED"/>
    <property type="match status" value="1"/>
</dbReference>
<keyword evidence="4 6" id="KW-0732">Signal</keyword>
<dbReference type="Proteomes" id="UP000033682">
    <property type="component" value="Unassembled WGS sequence"/>
</dbReference>
<dbReference type="RefSeq" id="WP_046306044.1">
    <property type="nucleotide sequence ID" value="NZ_KQ033999.1"/>
</dbReference>
<dbReference type="SUPFAM" id="SSF53850">
    <property type="entry name" value="Periplasmic binding protein-like II"/>
    <property type="match status" value="1"/>
</dbReference>
<dbReference type="GO" id="GO:0030313">
    <property type="term" value="C:cell envelope"/>
    <property type="evidence" value="ECO:0007669"/>
    <property type="project" value="UniProtKB-SubCell"/>
</dbReference>
<evidence type="ECO:0000256" key="3">
    <source>
        <dbReference type="ARBA" id="ARBA00022448"/>
    </source>
</evidence>
<dbReference type="EMBL" id="JXLG01000003">
    <property type="protein sequence ID" value="KJY62236.1"/>
    <property type="molecule type" value="Genomic_DNA"/>
</dbReference>
<dbReference type="AlphaFoldDB" id="A0A0F4LXD9"/>
<dbReference type="HOGENOM" id="CLU_031285_3_1_9"/>
<evidence type="ECO:0000256" key="1">
    <source>
        <dbReference type="ARBA" id="ARBA00004196"/>
    </source>
</evidence>
<feature type="chain" id="PRO_5038791994" evidence="6">
    <location>
        <begin position="22"/>
        <end position="436"/>
    </location>
</feature>
<dbReference type="GO" id="GO:0055085">
    <property type="term" value="P:transmembrane transport"/>
    <property type="evidence" value="ECO:0007669"/>
    <property type="project" value="InterPro"/>
</dbReference>
<comment type="similarity">
    <text evidence="2">Belongs to the bacterial solute-binding protein 1 family.</text>
</comment>
<gene>
    <name evidence="7" type="ORF">JF72_02200</name>
</gene>
<name>A0A0F4LXD9_9LACO</name>
<dbReference type="PATRIC" id="fig|303541.3.peg.364"/>
<comment type="subcellular location">
    <subcellularLocation>
        <location evidence="1">Cell envelope</location>
    </subcellularLocation>
</comment>
<comment type="caution">
    <text evidence="7">The sequence shown here is derived from an EMBL/GenBank/DDBJ whole genome shotgun (WGS) entry which is preliminary data.</text>
</comment>
<evidence type="ECO:0000313" key="7">
    <source>
        <dbReference type="EMBL" id="KJY62236.1"/>
    </source>
</evidence>
<dbReference type="PANTHER" id="PTHR43649:SF31">
    <property type="entry name" value="SN-GLYCEROL-3-PHOSPHATE-BINDING PERIPLASMIC PROTEIN UGPB"/>
    <property type="match status" value="1"/>
</dbReference>
<evidence type="ECO:0000256" key="5">
    <source>
        <dbReference type="ARBA" id="ARBA00022764"/>
    </source>
</evidence>
<dbReference type="Gene3D" id="3.40.190.10">
    <property type="entry name" value="Periplasmic binding protein-like II"/>
    <property type="match status" value="1"/>
</dbReference>
<dbReference type="STRING" id="303541.JF72_02200"/>
<dbReference type="Pfam" id="PF13416">
    <property type="entry name" value="SBP_bac_8"/>
    <property type="match status" value="1"/>
</dbReference>
<evidence type="ECO:0000256" key="4">
    <source>
        <dbReference type="ARBA" id="ARBA00022729"/>
    </source>
</evidence>
<keyword evidence="5" id="KW-0574">Periplasm</keyword>
<proteinExistence type="inferred from homology"/>
<dbReference type="InterPro" id="IPR006059">
    <property type="entry name" value="SBP"/>
</dbReference>
<dbReference type="PROSITE" id="PS51257">
    <property type="entry name" value="PROKAR_LIPOPROTEIN"/>
    <property type="match status" value="1"/>
</dbReference>